<dbReference type="EMBL" id="CM000884">
    <property type="protein sequence ID" value="KQJ82198.1"/>
    <property type="molecule type" value="Genomic_DNA"/>
</dbReference>
<dbReference type="InParanoid" id="A0A0Q3E3I3"/>
<evidence type="ECO:0000313" key="3">
    <source>
        <dbReference type="EMBL" id="KQJ82198.1"/>
    </source>
</evidence>
<dbReference type="InterPro" id="IPR001810">
    <property type="entry name" value="F-box_dom"/>
</dbReference>
<dbReference type="PANTHER" id="PTHR32133:SF360">
    <property type="entry name" value="F-BOX DOMAIN-CONTAINING PROTEIN"/>
    <property type="match status" value="1"/>
</dbReference>
<protein>
    <submittedName>
        <fullName evidence="3 4">Uncharacterized protein</fullName>
    </submittedName>
</protein>
<dbReference type="Gramene" id="KQJ82198">
    <property type="protein sequence ID" value="KQJ82198"/>
    <property type="gene ID" value="BRADI_5g07261v3"/>
</dbReference>
<dbReference type="PANTHER" id="PTHR32133">
    <property type="entry name" value="OS07G0120400 PROTEIN"/>
    <property type="match status" value="1"/>
</dbReference>
<keyword evidence="5" id="KW-1185">Reference proteome</keyword>
<dbReference type="Pfam" id="PF00646">
    <property type="entry name" value="F-box"/>
    <property type="match status" value="1"/>
</dbReference>
<dbReference type="EnsemblPlants" id="KQJ82198">
    <property type="protein sequence ID" value="KQJ82198"/>
    <property type="gene ID" value="BRADI_5g07261v3"/>
</dbReference>
<evidence type="ECO:0000259" key="2">
    <source>
        <dbReference type="Pfam" id="PF23635"/>
    </source>
</evidence>
<dbReference type="Proteomes" id="UP000008810">
    <property type="component" value="Chromosome 5"/>
</dbReference>
<organism evidence="3">
    <name type="scientific">Brachypodium distachyon</name>
    <name type="common">Purple false brome</name>
    <name type="synonym">Trachynia distachya</name>
    <dbReference type="NCBI Taxonomy" id="15368"/>
    <lineage>
        <taxon>Eukaryota</taxon>
        <taxon>Viridiplantae</taxon>
        <taxon>Streptophyta</taxon>
        <taxon>Embryophyta</taxon>
        <taxon>Tracheophyta</taxon>
        <taxon>Spermatophyta</taxon>
        <taxon>Magnoliopsida</taxon>
        <taxon>Liliopsida</taxon>
        <taxon>Poales</taxon>
        <taxon>Poaceae</taxon>
        <taxon>BOP clade</taxon>
        <taxon>Pooideae</taxon>
        <taxon>Stipodae</taxon>
        <taxon>Brachypodieae</taxon>
        <taxon>Brachypodium</taxon>
    </lineage>
</organism>
<evidence type="ECO:0000313" key="5">
    <source>
        <dbReference type="Proteomes" id="UP000008810"/>
    </source>
</evidence>
<dbReference type="Pfam" id="PF23635">
    <property type="entry name" value="Beta-prop_AT5G49610-like"/>
    <property type="match status" value="1"/>
</dbReference>
<reference evidence="3 4" key="1">
    <citation type="journal article" date="2010" name="Nature">
        <title>Genome sequencing and analysis of the model grass Brachypodium distachyon.</title>
        <authorList>
            <consortium name="International Brachypodium Initiative"/>
        </authorList>
    </citation>
    <scope>NUCLEOTIDE SEQUENCE [LARGE SCALE GENOMIC DNA]</scope>
    <source>
        <strain evidence="3 4">Bd21</strain>
    </source>
</reference>
<dbReference type="SUPFAM" id="SSF81383">
    <property type="entry name" value="F-box domain"/>
    <property type="match status" value="1"/>
</dbReference>
<dbReference type="AlphaFoldDB" id="A0A0Q3E3I3"/>
<dbReference type="OrthoDB" id="636553at2759"/>
<evidence type="ECO:0000313" key="4">
    <source>
        <dbReference type="EnsemblPlants" id="KQJ82198"/>
    </source>
</evidence>
<dbReference type="ExpressionAtlas" id="A0A0Q3E3I3">
    <property type="expression patterns" value="baseline"/>
</dbReference>
<dbReference type="InterPro" id="IPR036047">
    <property type="entry name" value="F-box-like_dom_sf"/>
</dbReference>
<reference evidence="3" key="2">
    <citation type="submission" date="2017-06" db="EMBL/GenBank/DDBJ databases">
        <title>WGS assembly of Brachypodium distachyon.</title>
        <authorList>
            <consortium name="The International Brachypodium Initiative"/>
            <person name="Lucas S."/>
            <person name="Harmon-Smith M."/>
            <person name="Lail K."/>
            <person name="Tice H."/>
            <person name="Grimwood J."/>
            <person name="Bruce D."/>
            <person name="Barry K."/>
            <person name="Shu S."/>
            <person name="Lindquist E."/>
            <person name="Wang M."/>
            <person name="Pitluck S."/>
            <person name="Vogel J.P."/>
            <person name="Garvin D.F."/>
            <person name="Mockler T.C."/>
            <person name="Schmutz J."/>
            <person name="Rokhsar D."/>
            <person name="Bevan M.W."/>
        </authorList>
    </citation>
    <scope>NUCLEOTIDE SEQUENCE</scope>
    <source>
        <strain evidence="3">Bd21</strain>
    </source>
</reference>
<dbReference type="InterPro" id="IPR056594">
    <property type="entry name" value="AT5G49610-like_b-prop"/>
</dbReference>
<dbReference type="Gene3D" id="1.20.1280.50">
    <property type="match status" value="1"/>
</dbReference>
<proteinExistence type="predicted"/>
<gene>
    <name evidence="3" type="ORF">BRADI_5g07261v3</name>
</gene>
<accession>A0A0Q3E3I3</accession>
<sequence>GELTSSPPESPLDDDDLLCEILLRLPPQPSSLPRASLVSKRWLCLIFDPGFFRRFRLHHRRNPPLLGFFDRDIGLSFIPTLDSPNFVPPERFSLRFDDGDHYERLRSLGCRHGFMLILNLTRRQLLVLNGAVRRTAEGIHFQVVLTMTSNDDEHSREIICVYSSETGIWGNLVSTPLLSNALVWMMPAVLIGDSLYWLFVGGSSGILEFDLNRQILAVIPAPPVDMLNESCHYWVMQAEDGGLGIIFMLCTRAQLWKRNTNNDGVASWVLRRTIELDKLLHVNP</sequence>
<evidence type="ECO:0000259" key="1">
    <source>
        <dbReference type="Pfam" id="PF00646"/>
    </source>
</evidence>
<name>A0A0Q3E3I3_BRADI</name>
<reference evidence="4" key="3">
    <citation type="submission" date="2018-08" db="UniProtKB">
        <authorList>
            <consortium name="EnsemblPlants"/>
        </authorList>
    </citation>
    <scope>IDENTIFICATION</scope>
    <source>
        <strain evidence="4">cv. Bd21</strain>
    </source>
</reference>
<feature type="domain" description="F-box" evidence="1">
    <location>
        <begin position="15"/>
        <end position="53"/>
    </location>
</feature>
<feature type="domain" description="F-box protein AT5G49610-like beta-propeller" evidence="2">
    <location>
        <begin position="144"/>
        <end position="279"/>
    </location>
</feature>
<feature type="non-terminal residue" evidence="3">
    <location>
        <position position="1"/>
    </location>
</feature>